<evidence type="ECO:0000313" key="3">
    <source>
        <dbReference type="EMBL" id="RWR24559.1"/>
    </source>
</evidence>
<dbReference type="SUPFAM" id="SSF47090">
    <property type="entry name" value="PGBD-like"/>
    <property type="match status" value="1"/>
</dbReference>
<feature type="signal peptide" evidence="1">
    <location>
        <begin position="1"/>
        <end position="25"/>
    </location>
</feature>
<accession>A0A443JVP1</accession>
<evidence type="ECO:0000259" key="2">
    <source>
        <dbReference type="Pfam" id="PF01471"/>
    </source>
</evidence>
<protein>
    <recommendedName>
        <fullName evidence="2">Peptidoglycan binding-like domain-containing protein</fullName>
    </recommendedName>
</protein>
<feature type="chain" id="PRO_5019545861" description="Peptidoglycan binding-like domain-containing protein" evidence="1">
    <location>
        <begin position="26"/>
        <end position="136"/>
    </location>
</feature>
<organism evidence="3 4">
    <name type="scientific">Paenirhodobacter populi</name>
    <dbReference type="NCBI Taxonomy" id="2306993"/>
    <lineage>
        <taxon>Bacteria</taxon>
        <taxon>Pseudomonadati</taxon>
        <taxon>Pseudomonadota</taxon>
        <taxon>Alphaproteobacteria</taxon>
        <taxon>Rhodobacterales</taxon>
        <taxon>Rhodobacter group</taxon>
        <taxon>Paenirhodobacter</taxon>
    </lineage>
</organism>
<comment type="caution">
    <text evidence="3">The sequence shown here is derived from an EMBL/GenBank/DDBJ whole genome shotgun (WGS) entry which is preliminary data.</text>
</comment>
<feature type="domain" description="Peptidoglycan binding-like" evidence="2">
    <location>
        <begin position="80"/>
        <end position="117"/>
    </location>
</feature>
<evidence type="ECO:0000256" key="1">
    <source>
        <dbReference type="SAM" id="SignalP"/>
    </source>
</evidence>
<proteinExistence type="predicted"/>
<dbReference type="EMBL" id="SAUZ01000001">
    <property type="protein sequence ID" value="RWR24559.1"/>
    <property type="molecule type" value="Genomic_DNA"/>
</dbReference>
<dbReference type="Gene3D" id="1.10.101.10">
    <property type="entry name" value="PGBD-like superfamily/PGBD"/>
    <property type="match status" value="1"/>
</dbReference>
<reference evidence="3 4" key="2">
    <citation type="submission" date="2019-01" db="EMBL/GenBank/DDBJ databases">
        <authorList>
            <person name="Li Y."/>
        </authorList>
    </citation>
    <scope>NUCLEOTIDE SEQUENCE [LARGE SCALE GENOMIC DNA]</scope>
    <source>
        <strain evidence="3 4">SK2B-1</strain>
    </source>
</reference>
<keyword evidence="1" id="KW-0732">Signal</keyword>
<dbReference type="InterPro" id="IPR036366">
    <property type="entry name" value="PGBDSf"/>
</dbReference>
<dbReference type="Pfam" id="PF01471">
    <property type="entry name" value="PG_binding_1"/>
    <property type="match status" value="1"/>
</dbReference>
<dbReference type="RefSeq" id="WP_128207305.1">
    <property type="nucleotide sequence ID" value="NZ_JBHRSO010000057.1"/>
</dbReference>
<dbReference type="InterPro" id="IPR002477">
    <property type="entry name" value="Peptidoglycan-bd-like"/>
</dbReference>
<dbReference type="PROSITE" id="PS51257">
    <property type="entry name" value="PROKAR_LIPOPROTEIN"/>
    <property type="match status" value="1"/>
</dbReference>
<gene>
    <name evidence="3" type="ORF">D2T30_01245</name>
</gene>
<name>A0A443JVP1_9RHOB</name>
<dbReference type="InterPro" id="IPR036365">
    <property type="entry name" value="PGBD-like_sf"/>
</dbReference>
<evidence type="ECO:0000313" key="4">
    <source>
        <dbReference type="Proteomes" id="UP000284476"/>
    </source>
</evidence>
<sequence length="136" mass="14086">MIPMPLRLPLAGLVLASSLAGCASAPVARGPGPQSLVAELHRGTPPEAPDQCAGTVEVSGSSRWFSSLCTKDLTPEMILPLQRALAARGDYEGAPDGRPGARTDAAVLAYQSARGLPSAVLSTRAAQQMGLIPWRD</sequence>
<reference evidence="3 4" key="1">
    <citation type="submission" date="2019-01" db="EMBL/GenBank/DDBJ databases">
        <title>Sinorhodobacter populi sp. nov. isolated from the symptomatic bark tissue of Populus euramericana canker.</title>
        <authorList>
            <person name="Xu G."/>
        </authorList>
    </citation>
    <scope>NUCLEOTIDE SEQUENCE [LARGE SCALE GENOMIC DNA]</scope>
    <source>
        <strain evidence="3 4">SK2B-1</strain>
    </source>
</reference>
<dbReference type="AlphaFoldDB" id="A0A443JVP1"/>
<dbReference type="Proteomes" id="UP000284476">
    <property type="component" value="Unassembled WGS sequence"/>
</dbReference>